<dbReference type="AlphaFoldDB" id="A0A1G2QP67"/>
<dbReference type="PANTHER" id="PTHR47916:SF1">
    <property type="entry name" value="3-HYDROXY-5-PHOSPHONOOXYPENTANE-2,4-DIONE THIOLASE"/>
    <property type="match status" value="1"/>
</dbReference>
<organism evidence="2 3">
    <name type="scientific">Candidatus Wildermuthbacteria bacterium GWA2_46_15</name>
    <dbReference type="NCBI Taxonomy" id="1802443"/>
    <lineage>
        <taxon>Bacteria</taxon>
        <taxon>Candidatus Wildermuthiibacteriota</taxon>
    </lineage>
</organism>
<protein>
    <recommendedName>
        <fullName evidence="4">Fructose-bisphosphate aldolase</fullName>
    </recommendedName>
</protein>
<dbReference type="STRING" id="1802443.A2117_01165"/>
<dbReference type="SUPFAM" id="SSF51569">
    <property type="entry name" value="Aldolase"/>
    <property type="match status" value="1"/>
</dbReference>
<feature type="active site" description="Schiff-base intermediate with dihydroxyacetone-P" evidence="1">
    <location>
        <position position="164"/>
    </location>
</feature>
<evidence type="ECO:0000313" key="3">
    <source>
        <dbReference type="Proteomes" id="UP000179245"/>
    </source>
</evidence>
<dbReference type="EMBL" id="MHTO01000014">
    <property type="protein sequence ID" value="OHA62415.1"/>
    <property type="molecule type" value="Genomic_DNA"/>
</dbReference>
<dbReference type="InterPro" id="IPR050456">
    <property type="entry name" value="DeoC/FbaB_aldolase"/>
</dbReference>
<accession>A0A1G2QP67</accession>
<evidence type="ECO:0000256" key="1">
    <source>
        <dbReference type="PIRSR" id="PIRSR038992-1"/>
    </source>
</evidence>
<comment type="caution">
    <text evidence="2">The sequence shown here is derived from an EMBL/GenBank/DDBJ whole genome shotgun (WGS) entry which is preliminary data.</text>
</comment>
<dbReference type="GO" id="GO:0004332">
    <property type="term" value="F:fructose-bisphosphate aldolase activity"/>
    <property type="evidence" value="ECO:0007669"/>
    <property type="project" value="InterPro"/>
</dbReference>
<dbReference type="PIRSF" id="PIRSF038992">
    <property type="entry name" value="Aldolase_Ia"/>
    <property type="match status" value="1"/>
</dbReference>
<dbReference type="InterPro" id="IPR013785">
    <property type="entry name" value="Aldolase_TIM"/>
</dbReference>
<dbReference type="CDD" id="cd00958">
    <property type="entry name" value="DhnA"/>
    <property type="match status" value="1"/>
</dbReference>
<dbReference type="Gene3D" id="3.20.20.70">
    <property type="entry name" value="Aldolase class I"/>
    <property type="match status" value="1"/>
</dbReference>
<evidence type="ECO:0008006" key="4">
    <source>
        <dbReference type="Google" id="ProtNLM"/>
    </source>
</evidence>
<feature type="active site" description="Proton donor" evidence="1">
    <location>
        <position position="133"/>
    </location>
</feature>
<dbReference type="PANTHER" id="PTHR47916">
    <property type="entry name" value="FRUCTOSE-BISPHOSPHATE ALDOLASE CLASS 1"/>
    <property type="match status" value="1"/>
</dbReference>
<sequence length="241" mass="26084">DGKAIFLAYDQGLELGPDDVGPTAIDPDFILKIAKEGKYNGVVLQKGIAEKYYSKEKYPVPLILKLNGKTELVSGDPISRQVCSVEEALRLGAEAVGYTIYIGSEQESVMMAEFGKIVEQAHKINLPVIAWCYPRGKNIEAETAPDNVIYAARVGLELGADIVKIKYCGSESCFAQAVKAAGKTRVMMAGGPVRADEKEFLEHVRNAVRAGAIGVAVGRNVWLAKKPLEVTDKIKKIIFGA</sequence>
<dbReference type="InterPro" id="IPR002915">
    <property type="entry name" value="DeoC/FbaB/LacD_aldolase"/>
</dbReference>
<dbReference type="Proteomes" id="UP000179245">
    <property type="component" value="Unassembled WGS sequence"/>
</dbReference>
<reference evidence="2 3" key="1">
    <citation type="journal article" date="2016" name="Nat. Commun.">
        <title>Thousands of microbial genomes shed light on interconnected biogeochemical processes in an aquifer system.</title>
        <authorList>
            <person name="Anantharaman K."/>
            <person name="Brown C.T."/>
            <person name="Hug L.A."/>
            <person name="Sharon I."/>
            <person name="Castelle C.J."/>
            <person name="Probst A.J."/>
            <person name="Thomas B.C."/>
            <person name="Singh A."/>
            <person name="Wilkins M.J."/>
            <person name="Karaoz U."/>
            <person name="Brodie E.L."/>
            <person name="Williams K.H."/>
            <person name="Hubbard S.S."/>
            <person name="Banfield J.F."/>
        </authorList>
    </citation>
    <scope>NUCLEOTIDE SEQUENCE [LARGE SCALE GENOMIC DNA]</scope>
</reference>
<gene>
    <name evidence="2" type="ORF">A2117_01165</name>
</gene>
<evidence type="ECO:0000313" key="2">
    <source>
        <dbReference type="EMBL" id="OHA62415.1"/>
    </source>
</evidence>
<feature type="non-terminal residue" evidence="2">
    <location>
        <position position="1"/>
    </location>
</feature>
<proteinExistence type="predicted"/>
<dbReference type="InterPro" id="IPR041720">
    <property type="entry name" value="FbaB-like"/>
</dbReference>
<dbReference type="SMART" id="SM01133">
    <property type="entry name" value="DeoC"/>
    <property type="match status" value="1"/>
</dbReference>
<name>A0A1G2QP67_9BACT</name>
<dbReference type="Pfam" id="PF01791">
    <property type="entry name" value="DeoC"/>
    <property type="match status" value="1"/>
</dbReference>